<organism evidence="1 2">
    <name type="scientific">Patella caerulea</name>
    <name type="common">Rayed Mediterranean limpet</name>
    <dbReference type="NCBI Taxonomy" id="87958"/>
    <lineage>
        <taxon>Eukaryota</taxon>
        <taxon>Metazoa</taxon>
        <taxon>Spiralia</taxon>
        <taxon>Lophotrochozoa</taxon>
        <taxon>Mollusca</taxon>
        <taxon>Gastropoda</taxon>
        <taxon>Patellogastropoda</taxon>
        <taxon>Patelloidea</taxon>
        <taxon>Patellidae</taxon>
        <taxon>Patella</taxon>
    </lineage>
</organism>
<name>A0AAN8P9X0_PATCE</name>
<keyword evidence="2" id="KW-1185">Reference proteome</keyword>
<evidence type="ECO:0000313" key="2">
    <source>
        <dbReference type="Proteomes" id="UP001347796"/>
    </source>
</evidence>
<dbReference type="Proteomes" id="UP001347796">
    <property type="component" value="Unassembled WGS sequence"/>
</dbReference>
<evidence type="ECO:0000313" key="1">
    <source>
        <dbReference type="EMBL" id="KAK6174237.1"/>
    </source>
</evidence>
<proteinExistence type="predicted"/>
<dbReference type="EMBL" id="JAZGQO010000011">
    <property type="protein sequence ID" value="KAK6174237.1"/>
    <property type="molecule type" value="Genomic_DNA"/>
</dbReference>
<reference evidence="1 2" key="1">
    <citation type="submission" date="2024-01" db="EMBL/GenBank/DDBJ databases">
        <title>The genome of the rayed Mediterranean limpet Patella caerulea (Linnaeus, 1758).</title>
        <authorList>
            <person name="Anh-Thu Weber A."/>
            <person name="Halstead-Nussloch G."/>
        </authorList>
    </citation>
    <scope>NUCLEOTIDE SEQUENCE [LARGE SCALE GENOMIC DNA]</scope>
    <source>
        <strain evidence="1">AATW-2023a</strain>
        <tissue evidence="1">Whole specimen</tissue>
    </source>
</reference>
<comment type="caution">
    <text evidence="1">The sequence shown here is derived from an EMBL/GenBank/DDBJ whole genome shotgun (WGS) entry which is preliminary data.</text>
</comment>
<accession>A0AAN8P9X0</accession>
<dbReference type="AlphaFoldDB" id="A0AAN8P9X0"/>
<gene>
    <name evidence="1" type="ORF">SNE40_017553</name>
</gene>
<sequence length="125" mass="15721">MRKYRQRAKENCNPEKRRTRAEQIVFEKQKQQREYWRIKKQEYRNRKHPQEKRRCNEKRRQEYQLRVSLGNMRNIKKNNMTKMNMTMKKMTIKKKAMKKKTIIAKQKIKKKNILLSEMFCKRLID</sequence>
<protein>
    <submittedName>
        <fullName evidence="1">Uncharacterized protein</fullName>
    </submittedName>
</protein>